<dbReference type="InterPro" id="IPR006976">
    <property type="entry name" value="VanZ-like"/>
</dbReference>
<name>A0A0V8QGZ8_9FIRM</name>
<comment type="caution">
    <text evidence="3">The sequence shown here is derived from an EMBL/GenBank/DDBJ whole genome shotgun (WGS) entry which is preliminary data.</text>
</comment>
<dbReference type="PANTHER" id="PTHR36834:SF1">
    <property type="entry name" value="INTEGRAL MEMBRANE PROTEIN"/>
    <property type="match status" value="1"/>
</dbReference>
<feature type="transmembrane region" description="Helical" evidence="1">
    <location>
        <begin position="125"/>
        <end position="142"/>
    </location>
</feature>
<dbReference type="EMBL" id="LNAM01000124">
    <property type="protein sequence ID" value="KSV59494.1"/>
    <property type="molecule type" value="Genomic_DNA"/>
</dbReference>
<feature type="domain" description="VanZ-like" evidence="2">
    <location>
        <begin position="16"/>
        <end position="141"/>
    </location>
</feature>
<keyword evidence="4" id="KW-1185">Reference proteome</keyword>
<proteinExistence type="predicted"/>
<feature type="transmembrane region" description="Helical" evidence="1">
    <location>
        <begin position="94"/>
        <end position="119"/>
    </location>
</feature>
<dbReference type="RefSeq" id="WP_058352302.1">
    <property type="nucleotide sequence ID" value="NZ_CABMMD010000124.1"/>
</dbReference>
<evidence type="ECO:0000259" key="2">
    <source>
        <dbReference type="Pfam" id="PF04892"/>
    </source>
</evidence>
<feature type="transmembrane region" description="Helical" evidence="1">
    <location>
        <begin position="63"/>
        <end position="87"/>
    </location>
</feature>
<dbReference type="Proteomes" id="UP000054874">
    <property type="component" value="Unassembled WGS sequence"/>
</dbReference>
<evidence type="ECO:0000256" key="1">
    <source>
        <dbReference type="SAM" id="Phobius"/>
    </source>
</evidence>
<dbReference type="InterPro" id="IPR053150">
    <property type="entry name" value="Teicoplanin_resist-assoc"/>
</dbReference>
<evidence type="ECO:0000313" key="3">
    <source>
        <dbReference type="EMBL" id="KSV59494.1"/>
    </source>
</evidence>
<gene>
    <name evidence="3" type="ORF">ASU35_08750</name>
</gene>
<keyword evidence="1" id="KW-0472">Membrane</keyword>
<dbReference type="Pfam" id="PF04892">
    <property type="entry name" value="VanZ"/>
    <property type="match status" value="1"/>
</dbReference>
<dbReference type="OrthoDB" id="9805025at2"/>
<evidence type="ECO:0000313" key="4">
    <source>
        <dbReference type="Proteomes" id="UP000054874"/>
    </source>
</evidence>
<accession>A0A0V8QGZ8</accession>
<protein>
    <recommendedName>
        <fullName evidence="2">VanZ-like domain-containing protein</fullName>
    </recommendedName>
</protein>
<sequence>MKKKREWIRRISWIAFIIYLAGMAYFLFFSEGLHRSGSGEYRYNLVLFQEIKRALYCLENGNISYFLLNVVMNVAAFAPFGFFLPVISPKNKKFLNVFLLSLELTLTIEILQLLFRVGIFDVDDIAMNTLGGILGYGIYYIGKRMERKRGHGR</sequence>
<keyword evidence="1" id="KW-1133">Transmembrane helix</keyword>
<dbReference type="PANTHER" id="PTHR36834">
    <property type="entry name" value="MEMBRANE PROTEIN-RELATED"/>
    <property type="match status" value="1"/>
</dbReference>
<dbReference type="AlphaFoldDB" id="A0A0V8QGZ8"/>
<keyword evidence="1" id="KW-0812">Transmembrane</keyword>
<feature type="transmembrane region" description="Helical" evidence="1">
    <location>
        <begin position="12"/>
        <end position="29"/>
    </location>
</feature>
<organism evidence="3 4">
    <name type="scientific">Acetivibrio ethanolgignens</name>
    <dbReference type="NCBI Taxonomy" id="290052"/>
    <lineage>
        <taxon>Bacteria</taxon>
        <taxon>Bacillati</taxon>
        <taxon>Bacillota</taxon>
        <taxon>Clostridia</taxon>
        <taxon>Eubacteriales</taxon>
        <taxon>Oscillospiraceae</taxon>
        <taxon>Acetivibrio</taxon>
    </lineage>
</organism>
<reference evidence="3 4" key="1">
    <citation type="submission" date="2015-11" db="EMBL/GenBank/DDBJ databases">
        <title>Butyribacter intestini gen. nov., sp. nov., a butyric acid-producing bacterium of the family Lachnospiraceae isolated from the human faeces.</title>
        <authorList>
            <person name="Zou Y."/>
            <person name="Xue W."/>
            <person name="Luo G."/>
            <person name="Lv M."/>
        </authorList>
    </citation>
    <scope>NUCLEOTIDE SEQUENCE [LARGE SCALE GENOMIC DNA]</scope>
    <source>
        <strain evidence="3 4">ACET-33324</strain>
    </source>
</reference>